<feature type="transmembrane region" description="Helical" evidence="1">
    <location>
        <begin position="57"/>
        <end position="85"/>
    </location>
</feature>
<keyword evidence="1" id="KW-0812">Transmembrane</keyword>
<accession>A0A4P6G785</accession>
<name>A0A4P6G785_9PSED</name>
<protein>
    <submittedName>
        <fullName evidence="2">Uncharacterized protein</fullName>
    </submittedName>
</protein>
<keyword evidence="3" id="KW-1185">Reference proteome</keyword>
<organism evidence="2 3">
    <name type="scientific">Pseudomonas arsenicoxydans</name>
    <dbReference type="NCBI Taxonomy" id="702115"/>
    <lineage>
        <taxon>Bacteria</taxon>
        <taxon>Pseudomonadati</taxon>
        <taxon>Pseudomonadota</taxon>
        <taxon>Gammaproteobacteria</taxon>
        <taxon>Pseudomonadales</taxon>
        <taxon>Pseudomonadaceae</taxon>
        <taxon>Pseudomonas</taxon>
    </lineage>
</organism>
<gene>
    <name evidence="2" type="ORF">CUN61_15995</name>
</gene>
<evidence type="ECO:0000313" key="3">
    <source>
        <dbReference type="Proteomes" id="UP000291121"/>
    </source>
</evidence>
<dbReference type="EMBL" id="CP024767">
    <property type="protein sequence ID" value="QAY85402.1"/>
    <property type="molecule type" value="Genomic_DNA"/>
</dbReference>
<evidence type="ECO:0000313" key="2">
    <source>
        <dbReference type="EMBL" id="QAY85402.1"/>
    </source>
</evidence>
<keyword evidence="1" id="KW-1133">Transmembrane helix</keyword>
<keyword evidence="1" id="KW-0472">Membrane</keyword>
<sequence>MTFPFVVVDHMANNQRTYQWVNGRIHDVGSCLAIDPPEAAPRPTFKKKPVMGIQTGLFLFTCSSLILVFAVPALIFVLFVIYSVVFG</sequence>
<dbReference type="AlphaFoldDB" id="A0A4P6G785"/>
<proteinExistence type="predicted"/>
<reference evidence="2 3" key="1">
    <citation type="submission" date="2017-11" db="EMBL/GenBank/DDBJ databases">
        <title>Genome sequence of Pseudomonas arsenicoxydans ACM1.</title>
        <authorList>
            <person name="Nascimento F.X."/>
        </authorList>
    </citation>
    <scope>NUCLEOTIDE SEQUENCE [LARGE SCALE GENOMIC DNA]</scope>
    <source>
        <strain evidence="2 3">ACM1</strain>
    </source>
</reference>
<dbReference type="Proteomes" id="UP000291121">
    <property type="component" value="Chromosome"/>
</dbReference>
<evidence type="ECO:0000256" key="1">
    <source>
        <dbReference type="SAM" id="Phobius"/>
    </source>
</evidence>